<dbReference type="EMBL" id="CP001738">
    <property type="protein sequence ID" value="ACY95628.1"/>
    <property type="molecule type" value="Genomic_DNA"/>
</dbReference>
<protein>
    <submittedName>
        <fullName evidence="2">Cupin 2 conserved barrel domain protein</fullName>
    </submittedName>
</protein>
<evidence type="ECO:0000313" key="3">
    <source>
        <dbReference type="Proteomes" id="UP000001918"/>
    </source>
</evidence>
<dbReference type="SUPFAM" id="SSF51182">
    <property type="entry name" value="RmlC-like cupins"/>
    <property type="match status" value="1"/>
</dbReference>
<dbReference type="eggNOG" id="COG1917">
    <property type="taxonomic scope" value="Bacteria"/>
</dbReference>
<dbReference type="InterPro" id="IPR014710">
    <property type="entry name" value="RmlC-like_jellyroll"/>
</dbReference>
<gene>
    <name evidence="2" type="ordered locus">Tcur_0020</name>
</gene>
<dbReference type="KEGG" id="tcu:Tcur_0020"/>
<dbReference type="PANTHER" id="PTHR37694">
    <property type="entry name" value="SLR8022 PROTEIN"/>
    <property type="match status" value="1"/>
</dbReference>
<dbReference type="STRING" id="471852.Tcur_0020"/>
<organism evidence="2 3">
    <name type="scientific">Thermomonospora curvata (strain ATCC 19995 / DSM 43183 / JCM 3096 / KCTC 9072 / NBRC 15933 / NCIMB 10081 / Henssen B9)</name>
    <dbReference type="NCBI Taxonomy" id="471852"/>
    <lineage>
        <taxon>Bacteria</taxon>
        <taxon>Bacillati</taxon>
        <taxon>Actinomycetota</taxon>
        <taxon>Actinomycetes</taxon>
        <taxon>Streptosporangiales</taxon>
        <taxon>Thermomonosporaceae</taxon>
        <taxon>Thermomonospora</taxon>
    </lineage>
</organism>
<dbReference type="HOGENOM" id="CLU_141675_1_0_11"/>
<evidence type="ECO:0000256" key="1">
    <source>
        <dbReference type="SAM" id="MobiDB-lite"/>
    </source>
</evidence>
<keyword evidence="3" id="KW-1185">Reference proteome</keyword>
<feature type="region of interest" description="Disordered" evidence="1">
    <location>
        <begin position="1"/>
        <end position="23"/>
    </location>
</feature>
<dbReference type="Proteomes" id="UP000001918">
    <property type="component" value="Chromosome"/>
</dbReference>
<dbReference type="AlphaFoldDB" id="D1ADB8"/>
<evidence type="ECO:0000313" key="2">
    <source>
        <dbReference type="EMBL" id="ACY95628.1"/>
    </source>
</evidence>
<accession>D1ADB8</accession>
<dbReference type="InterPro" id="IPR011051">
    <property type="entry name" value="RmlC_Cupin_sf"/>
</dbReference>
<proteinExistence type="predicted"/>
<reference evidence="2 3" key="1">
    <citation type="journal article" date="2011" name="Stand. Genomic Sci.">
        <title>Complete genome sequence of Thermomonospora curvata type strain (B9).</title>
        <authorList>
            <person name="Chertkov O."/>
            <person name="Sikorski J."/>
            <person name="Nolan M."/>
            <person name="Lapidus A."/>
            <person name="Lucas S."/>
            <person name="Del Rio T.G."/>
            <person name="Tice H."/>
            <person name="Cheng J.F."/>
            <person name="Goodwin L."/>
            <person name="Pitluck S."/>
            <person name="Liolios K."/>
            <person name="Ivanova N."/>
            <person name="Mavromatis K."/>
            <person name="Mikhailova N."/>
            <person name="Ovchinnikova G."/>
            <person name="Pati A."/>
            <person name="Chen A."/>
            <person name="Palaniappan K."/>
            <person name="Djao O.D."/>
            <person name="Land M."/>
            <person name="Hauser L."/>
            <person name="Chang Y.J."/>
            <person name="Jeffries C.D."/>
            <person name="Brettin T."/>
            <person name="Han C."/>
            <person name="Detter J.C."/>
            <person name="Rohde M."/>
            <person name="Goker M."/>
            <person name="Woyke T."/>
            <person name="Bristow J."/>
            <person name="Eisen J.A."/>
            <person name="Markowitz V."/>
            <person name="Hugenholtz P."/>
            <person name="Klenk H.P."/>
            <person name="Kyrpides N.C."/>
        </authorList>
    </citation>
    <scope>NUCLEOTIDE SEQUENCE [LARGE SCALE GENOMIC DNA]</scope>
    <source>
        <strain evidence="3">ATCC 19995 / DSM 43183 / JCM 3096 / KCTC 9072 / NBRC 15933 / NCIMB 10081 / Henssen B9</strain>
    </source>
</reference>
<name>D1ADB8_THECD</name>
<dbReference type="Gene3D" id="2.60.120.10">
    <property type="entry name" value="Jelly Rolls"/>
    <property type="match status" value="1"/>
</dbReference>
<dbReference type="CDD" id="cd02230">
    <property type="entry name" value="cupin_HP0902-like"/>
    <property type="match status" value="1"/>
</dbReference>
<dbReference type="PANTHER" id="PTHR37694:SF1">
    <property type="entry name" value="SLR8022 PROTEIN"/>
    <property type="match status" value="1"/>
</dbReference>
<sequence length="132" mass="13592">MSGHAGKRGAEIHAGGGDRLGGMEKFSLNEIEHRLLERAASSSSGRGAETVYGGQGNVLRQTVLSLRAGSALAEHESPGEATLLVLRGRVRLRSGDASIEGTAGELLVIPPARHALEAVEDSAVLLTTAKSG</sequence>